<proteinExistence type="inferred from homology"/>
<evidence type="ECO:0000256" key="8">
    <source>
        <dbReference type="SAM" id="MobiDB-lite"/>
    </source>
</evidence>
<evidence type="ECO:0000256" key="1">
    <source>
        <dbReference type="ARBA" id="ARBA00004496"/>
    </source>
</evidence>
<sequence>MRITPIEIKKQEFKRAMRGYDVDEVDTFLDIIAKEYENLINENERLDKQVAALEAELKHFKDVEKTLKQTLYNVQQTSQLSKENSQKEAGLIRKEAELAAAQMLDKAKAEVLKMKEEVTALHRQKESFIARLRHLLSSQLELIEVLGVDDEEAARLKKKTPGGIRPAKSGPGAAEKTQEKGHIKSKAKPAETTPEASNTAPSADEKKPGKGQDFFKDIFGDNMDVDEILK</sequence>
<comment type="caution">
    <text evidence="9">The sequence shown here is derived from an EMBL/GenBank/DDBJ whole genome shotgun (WGS) entry which is preliminary data.</text>
</comment>
<dbReference type="Gene3D" id="6.10.250.660">
    <property type="match status" value="1"/>
</dbReference>
<keyword evidence="5 7" id="KW-0175">Coiled coil</keyword>
<dbReference type="GO" id="GO:0005737">
    <property type="term" value="C:cytoplasm"/>
    <property type="evidence" value="ECO:0007669"/>
    <property type="project" value="UniProtKB-SubCell"/>
</dbReference>
<dbReference type="Pfam" id="PF05103">
    <property type="entry name" value="DivIVA"/>
    <property type="match status" value="1"/>
</dbReference>
<dbReference type="NCBIfam" id="TIGR03544">
    <property type="entry name" value="DivI1A_domain"/>
    <property type="match status" value="1"/>
</dbReference>
<comment type="similarity">
    <text evidence="2">Belongs to the DivIVA family.</text>
</comment>
<dbReference type="AlphaFoldDB" id="A0A7V4WVJ4"/>
<keyword evidence="4" id="KW-0132">Cell division</keyword>
<feature type="coiled-coil region" evidence="7">
    <location>
        <begin position="29"/>
        <end position="70"/>
    </location>
</feature>
<dbReference type="EMBL" id="DRQG01000066">
    <property type="protein sequence ID" value="HGY55441.1"/>
    <property type="molecule type" value="Genomic_DNA"/>
</dbReference>
<evidence type="ECO:0000256" key="5">
    <source>
        <dbReference type="ARBA" id="ARBA00023054"/>
    </source>
</evidence>
<evidence type="ECO:0000256" key="7">
    <source>
        <dbReference type="SAM" id="Coils"/>
    </source>
</evidence>
<dbReference type="PANTHER" id="PTHR35794">
    <property type="entry name" value="CELL DIVISION PROTEIN DIVIVA"/>
    <property type="match status" value="1"/>
</dbReference>
<evidence type="ECO:0000256" key="2">
    <source>
        <dbReference type="ARBA" id="ARBA00009008"/>
    </source>
</evidence>
<gene>
    <name evidence="9" type="ORF">ENK44_07065</name>
</gene>
<dbReference type="InterPro" id="IPR019933">
    <property type="entry name" value="DivIVA_domain"/>
</dbReference>
<dbReference type="InterPro" id="IPR007793">
    <property type="entry name" value="DivIVA_fam"/>
</dbReference>
<name>A0A7V4WVJ4_CALAY</name>
<evidence type="ECO:0000256" key="4">
    <source>
        <dbReference type="ARBA" id="ARBA00022618"/>
    </source>
</evidence>
<feature type="compositionally biased region" description="Basic and acidic residues" evidence="8">
    <location>
        <begin position="203"/>
        <end position="218"/>
    </location>
</feature>
<protein>
    <submittedName>
        <fullName evidence="9">DivIVA domain-containing protein</fullName>
    </submittedName>
</protein>
<comment type="subcellular location">
    <subcellularLocation>
        <location evidence="1">Cytoplasm</location>
    </subcellularLocation>
</comment>
<feature type="region of interest" description="Disordered" evidence="8">
    <location>
        <begin position="157"/>
        <end position="218"/>
    </location>
</feature>
<keyword evidence="3" id="KW-0963">Cytoplasm</keyword>
<evidence type="ECO:0000256" key="6">
    <source>
        <dbReference type="ARBA" id="ARBA00023306"/>
    </source>
</evidence>
<dbReference type="PANTHER" id="PTHR35794:SF2">
    <property type="entry name" value="CELL DIVISION PROTEIN DIVIVA"/>
    <property type="match status" value="1"/>
</dbReference>
<dbReference type="Proteomes" id="UP000885779">
    <property type="component" value="Unassembled WGS sequence"/>
</dbReference>
<keyword evidence="6" id="KW-0131">Cell cycle</keyword>
<reference evidence="9" key="1">
    <citation type="journal article" date="2020" name="mSystems">
        <title>Genome- and Community-Level Interaction Insights into Carbon Utilization and Element Cycling Functions of Hydrothermarchaeota in Hydrothermal Sediment.</title>
        <authorList>
            <person name="Zhou Z."/>
            <person name="Liu Y."/>
            <person name="Xu W."/>
            <person name="Pan J."/>
            <person name="Luo Z.H."/>
            <person name="Li M."/>
        </authorList>
    </citation>
    <scope>NUCLEOTIDE SEQUENCE [LARGE SCALE GENOMIC DNA]</scope>
    <source>
        <strain evidence="9">HyVt-577</strain>
    </source>
</reference>
<dbReference type="GO" id="GO:0051301">
    <property type="term" value="P:cell division"/>
    <property type="evidence" value="ECO:0007669"/>
    <property type="project" value="UniProtKB-KW"/>
</dbReference>
<evidence type="ECO:0000313" key="9">
    <source>
        <dbReference type="EMBL" id="HGY55441.1"/>
    </source>
</evidence>
<organism evidence="9">
    <name type="scientific">Caldithrix abyssi</name>
    <dbReference type="NCBI Taxonomy" id="187145"/>
    <lineage>
        <taxon>Bacteria</taxon>
        <taxon>Pseudomonadati</taxon>
        <taxon>Calditrichota</taxon>
        <taxon>Calditrichia</taxon>
        <taxon>Calditrichales</taxon>
        <taxon>Calditrichaceae</taxon>
        <taxon>Caldithrix</taxon>
    </lineage>
</organism>
<evidence type="ECO:0000256" key="3">
    <source>
        <dbReference type="ARBA" id="ARBA00022490"/>
    </source>
</evidence>
<accession>A0A7V4WVJ4</accession>